<gene>
    <name evidence="6" type="ORF">HJC23_008142</name>
</gene>
<dbReference type="EMBL" id="JABMIG020000162">
    <property type="protein sequence ID" value="KAL3788080.1"/>
    <property type="molecule type" value="Genomic_DNA"/>
</dbReference>
<dbReference type="InterPro" id="IPR017907">
    <property type="entry name" value="Znf_RING_CS"/>
</dbReference>
<dbReference type="PANTHER" id="PTHR23041">
    <property type="entry name" value="RING FINGER DOMAIN-CONTAINING"/>
    <property type="match status" value="1"/>
</dbReference>
<evidence type="ECO:0000256" key="4">
    <source>
        <dbReference type="PROSITE-ProRule" id="PRU00175"/>
    </source>
</evidence>
<evidence type="ECO:0000259" key="5">
    <source>
        <dbReference type="PROSITE" id="PS50089"/>
    </source>
</evidence>
<dbReference type="SUPFAM" id="SSF57850">
    <property type="entry name" value="RING/U-box"/>
    <property type="match status" value="1"/>
</dbReference>
<dbReference type="PROSITE" id="PS50089">
    <property type="entry name" value="ZF_RING_2"/>
    <property type="match status" value="1"/>
</dbReference>
<dbReference type="SMART" id="SM00184">
    <property type="entry name" value="RING"/>
    <property type="match status" value="1"/>
</dbReference>
<dbReference type="InterPro" id="IPR027370">
    <property type="entry name" value="Znf-RING_euk"/>
</dbReference>
<keyword evidence="1" id="KW-0479">Metal-binding</keyword>
<keyword evidence="2 4" id="KW-0863">Zinc-finger</keyword>
<evidence type="ECO:0000313" key="6">
    <source>
        <dbReference type="EMBL" id="KAL3788080.1"/>
    </source>
</evidence>
<comment type="caution">
    <text evidence="6">The sequence shown here is derived from an EMBL/GenBank/DDBJ whole genome shotgun (WGS) entry which is preliminary data.</text>
</comment>
<evidence type="ECO:0000313" key="7">
    <source>
        <dbReference type="Proteomes" id="UP001516023"/>
    </source>
</evidence>
<accession>A0ABD3PIS2</accession>
<dbReference type="PROSITE" id="PS00518">
    <property type="entry name" value="ZF_RING_1"/>
    <property type="match status" value="1"/>
</dbReference>
<keyword evidence="7" id="KW-1185">Reference proteome</keyword>
<evidence type="ECO:0000256" key="3">
    <source>
        <dbReference type="ARBA" id="ARBA00022833"/>
    </source>
</evidence>
<dbReference type="Gene3D" id="3.30.40.10">
    <property type="entry name" value="Zinc/RING finger domain, C3HC4 (zinc finger)"/>
    <property type="match status" value="1"/>
</dbReference>
<evidence type="ECO:0000256" key="2">
    <source>
        <dbReference type="ARBA" id="ARBA00022771"/>
    </source>
</evidence>
<sequence length="586" mass="66848">MASEHSNSLLANNGNDPLSCPICLSSSDENGPSRQFAKTTCGHIFCASCMEQVLSKPRSFQGQDEDDDVRFQCATRGKCPMCRQHVSLFELRDAVDDSCLIIARNTTVSTWPIRNARYEQRVLGRRIFSDTWSSRLALMVERHGAIGGFGITFQYNANTPSLSFKSPLYSFGGEDLECEVEPEVVHSLNFDHFHFHEATMTFHGGITNTRPLTSRKPQKESSSYVTDSRRTCCPTYFFQNLECVLQFSPDGKYIRDGYLSWSYFNPPSPEHFPLDGIWEVELEPGKFIQIYVQFHSFSFLDERYHVFINKDNQAWFHWPGSSVVQTSTQKIVPDSSSRCIGETLHWITNTAVRFQWKRICMSLGRVLNVVRMKPIQFVYQKVTTDLENDITLGPTYHARTLWGNTFCQAFTVGLASYHFVQADCDTEGYQAYISYENPLTSQWPNLDNGEAIPSCVPFRNIQWNEVSRTFRGDILWMEDFGTTWTGDSKWSYEMTFDPSFRFVISGTCAMANRDPHQFGKDLIYINAALEVVFREALESSNSTGEYIDILRECRHYGASEATMQCLGEVALSLMNNGEGSCFDLNL</sequence>
<dbReference type="InterPro" id="IPR013083">
    <property type="entry name" value="Znf_RING/FYVE/PHD"/>
</dbReference>
<dbReference type="InterPro" id="IPR001841">
    <property type="entry name" value="Znf_RING"/>
</dbReference>
<dbReference type="GO" id="GO:0008270">
    <property type="term" value="F:zinc ion binding"/>
    <property type="evidence" value="ECO:0007669"/>
    <property type="project" value="UniProtKB-KW"/>
</dbReference>
<organism evidence="6 7">
    <name type="scientific">Cyclotella cryptica</name>
    <dbReference type="NCBI Taxonomy" id="29204"/>
    <lineage>
        <taxon>Eukaryota</taxon>
        <taxon>Sar</taxon>
        <taxon>Stramenopiles</taxon>
        <taxon>Ochrophyta</taxon>
        <taxon>Bacillariophyta</taxon>
        <taxon>Coscinodiscophyceae</taxon>
        <taxon>Thalassiosirophycidae</taxon>
        <taxon>Stephanodiscales</taxon>
        <taxon>Stephanodiscaceae</taxon>
        <taxon>Cyclotella</taxon>
    </lineage>
</organism>
<dbReference type="Pfam" id="PF13445">
    <property type="entry name" value="zf-RING_UBOX"/>
    <property type="match status" value="1"/>
</dbReference>
<evidence type="ECO:0000256" key="1">
    <source>
        <dbReference type="ARBA" id="ARBA00022723"/>
    </source>
</evidence>
<dbReference type="InterPro" id="IPR047134">
    <property type="entry name" value="RNF4"/>
</dbReference>
<name>A0ABD3PIS2_9STRA</name>
<dbReference type="PANTHER" id="PTHR23041:SF78">
    <property type="entry name" value="E3 UBIQUITIN-PROTEIN LIGASE RNF4"/>
    <property type="match status" value="1"/>
</dbReference>
<protein>
    <recommendedName>
        <fullName evidence="5">RING-type domain-containing protein</fullName>
    </recommendedName>
</protein>
<feature type="domain" description="RING-type" evidence="5">
    <location>
        <begin position="20"/>
        <end position="83"/>
    </location>
</feature>
<dbReference type="AlphaFoldDB" id="A0ABD3PIS2"/>
<proteinExistence type="predicted"/>
<reference evidence="6 7" key="1">
    <citation type="journal article" date="2020" name="G3 (Bethesda)">
        <title>Improved Reference Genome for Cyclotella cryptica CCMP332, a Model for Cell Wall Morphogenesis, Salinity Adaptation, and Lipid Production in Diatoms (Bacillariophyta).</title>
        <authorList>
            <person name="Roberts W.R."/>
            <person name="Downey K.M."/>
            <person name="Ruck E.C."/>
            <person name="Traller J.C."/>
            <person name="Alverson A.J."/>
        </authorList>
    </citation>
    <scope>NUCLEOTIDE SEQUENCE [LARGE SCALE GENOMIC DNA]</scope>
    <source>
        <strain evidence="6 7">CCMP332</strain>
    </source>
</reference>
<dbReference type="Proteomes" id="UP001516023">
    <property type="component" value="Unassembled WGS sequence"/>
</dbReference>
<keyword evidence="3" id="KW-0862">Zinc</keyword>